<feature type="DNA-binding region" description="H-T-H motif" evidence="4">
    <location>
        <begin position="69"/>
        <end position="88"/>
    </location>
</feature>
<dbReference type="InterPro" id="IPR009057">
    <property type="entry name" value="Homeodomain-like_sf"/>
</dbReference>
<keyword evidence="1" id="KW-0805">Transcription regulation</keyword>
<protein>
    <submittedName>
        <fullName evidence="6">TetR/AcrR family transcriptional regulator</fullName>
    </submittedName>
</protein>
<feature type="domain" description="HTH tetR-type" evidence="5">
    <location>
        <begin position="46"/>
        <end position="106"/>
    </location>
</feature>
<dbReference type="EMBL" id="SJKA01000005">
    <property type="protein sequence ID" value="TCC33774.1"/>
    <property type="molecule type" value="Genomic_DNA"/>
</dbReference>
<dbReference type="Gene3D" id="1.10.357.10">
    <property type="entry name" value="Tetracycline Repressor, domain 2"/>
    <property type="match status" value="1"/>
</dbReference>
<dbReference type="PROSITE" id="PS50977">
    <property type="entry name" value="HTH_TETR_2"/>
    <property type="match status" value="1"/>
</dbReference>
<proteinExistence type="predicted"/>
<dbReference type="AlphaFoldDB" id="A0A4R0IN62"/>
<dbReference type="SUPFAM" id="SSF48498">
    <property type="entry name" value="Tetracyclin repressor-like, C-terminal domain"/>
    <property type="match status" value="1"/>
</dbReference>
<organism evidence="6 7">
    <name type="scientific">Kribbella sindirgiensis</name>
    <dbReference type="NCBI Taxonomy" id="1124744"/>
    <lineage>
        <taxon>Bacteria</taxon>
        <taxon>Bacillati</taxon>
        <taxon>Actinomycetota</taxon>
        <taxon>Actinomycetes</taxon>
        <taxon>Propionibacteriales</taxon>
        <taxon>Kribbellaceae</taxon>
        <taxon>Kribbella</taxon>
    </lineage>
</organism>
<dbReference type="InterPro" id="IPR001647">
    <property type="entry name" value="HTH_TetR"/>
</dbReference>
<comment type="caution">
    <text evidence="6">The sequence shown here is derived from an EMBL/GenBank/DDBJ whole genome shotgun (WGS) entry which is preliminary data.</text>
</comment>
<evidence type="ECO:0000256" key="2">
    <source>
        <dbReference type="ARBA" id="ARBA00023125"/>
    </source>
</evidence>
<dbReference type="OrthoDB" id="326421at2"/>
<dbReference type="Pfam" id="PF16925">
    <property type="entry name" value="TetR_C_13"/>
    <property type="match status" value="1"/>
</dbReference>
<evidence type="ECO:0000256" key="3">
    <source>
        <dbReference type="ARBA" id="ARBA00023163"/>
    </source>
</evidence>
<evidence type="ECO:0000313" key="7">
    <source>
        <dbReference type="Proteomes" id="UP000292695"/>
    </source>
</evidence>
<evidence type="ECO:0000313" key="6">
    <source>
        <dbReference type="EMBL" id="TCC33774.1"/>
    </source>
</evidence>
<reference evidence="6 7" key="1">
    <citation type="submission" date="2019-02" db="EMBL/GenBank/DDBJ databases">
        <title>Kribbella capetownensis sp. nov. and Kribbella speibonae sp. nov., isolated from soil.</title>
        <authorList>
            <person name="Curtis S.M."/>
            <person name="Norton I."/>
            <person name="Everest G.J."/>
            <person name="Meyers P.R."/>
        </authorList>
    </citation>
    <scope>NUCLEOTIDE SEQUENCE [LARGE SCALE GENOMIC DNA]</scope>
    <source>
        <strain evidence="6 7">DSM 27082</strain>
    </source>
</reference>
<gene>
    <name evidence="6" type="ORF">E0H50_17735</name>
</gene>
<dbReference type="Gene3D" id="1.10.10.60">
    <property type="entry name" value="Homeodomain-like"/>
    <property type="match status" value="1"/>
</dbReference>
<name>A0A4R0IN62_9ACTN</name>
<dbReference type="GO" id="GO:0003677">
    <property type="term" value="F:DNA binding"/>
    <property type="evidence" value="ECO:0007669"/>
    <property type="project" value="UniProtKB-UniRule"/>
</dbReference>
<keyword evidence="7" id="KW-1185">Reference proteome</keyword>
<dbReference type="InterPro" id="IPR011075">
    <property type="entry name" value="TetR_C"/>
</dbReference>
<accession>A0A4R0IN62</accession>
<evidence type="ECO:0000259" key="5">
    <source>
        <dbReference type="PROSITE" id="PS50977"/>
    </source>
</evidence>
<dbReference type="Pfam" id="PF00440">
    <property type="entry name" value="TetR_N"/>
    <property type="match status" value="1"/>
</dbReference>
<evidence type="ECO:0000256" key="4">
    <source>
        <dbReference type="PROSITE-ProRule" id="PRU00335"/>
    </source>
</evidence>
<dbReference type="Proteomes" id="UP000292695">
    <property type="component" value="Unassembled WGS sequence"/>
</dbReference>
<dbReference type="InterPro" id="IPR036271">
    <property type="entry name" value="Tet_transcr_reg_TetR-rel_C_sf"/>
</dbReference>
<sequence>MTSPLANYTNGRIISFAQAGSQRDLGSGIVESGSVEKVDGRLARGDQTRRAVLRRAVDIASVDGLEGLSIGRLATELGISKSGLFAHFGSKEELQLATVRAARRIYADNVVVPAYQIEPGLGRVWALSRHWLDYSRSRVFPGGCFFQKVSHEFSARDGAVHEYLASVHHEWMDLIETAVAEAVERGELTADPVQLAFDLNAYYEAANLASILHNDDTGYERARQAVRIRLESAVVPGTPVPW</sequence>
<keyword evidence="2 4" id="KW-0238">DNA-binding</keyword>
<dbReference type="SUPFAM" id="SSF46689">
    <property type="entry name" value="Homeodomain-like"/>
    <property type="match status" value="1"/>
</dbReference>
<dbReference type="PANTHER" id="PTHR47506">
    <property type="entry name" value="TRANSCRIPTIONAL REGULATORY PROTEIN"/>
    <property type="match status" value="1"/>
</dbReference>
<keyword evidence="3" id="KW-0804">Transcription</keyword>
<evidence type="ECO:0000256" key="1">
    <source>
        <dbReference type="ARBA" id="ARBA00023015"/>
    </source>
</evidence>
<dbReference type="PANTHER" id="PTHR47506:SF6">
    <property type="entry name" value="HTH-TYPE TRANSCRIPTIONAL REPRESSOR NEMR"/>
    <property type="match status" value="1"/>
</dbReference>